<dbReference type="InterPro" id="IPR001650">
    <property type="entry name" value="Helicase_C-like"/>
</dbReference>
<dbReference type="InterPro" id="IPR011545">
    <property type="entry name" value="DEAD/DEAH_box_helicase_dom"/>
</dbReference>
<keyword evidence="6" id="KW-0238">DNA-binding</keyword>
<dbReference type="GO" id="GO:0006281">
    <property type="term" value="P:DNA repair"/>
    <property type="evidence" value="ECO:0007669"/>
    <property type="project" value="UniProtKB-KW"/>
</dbReference>
<feature type="domain" description="Helicase ATP-binding" evidence="8">
    <location>
        <begin position="295"/>
        <end position="461"/>
    </location>
</feature>
<dbReference type="Pfam" id="PF00271">
    <property type="entry name" value="Helicase_C"/>
    <property type="match status" value="1"/>
</dbReference>
<keyword evidence="4 10" id="KW-0347">Helicase</keyword>
<proteinExistence type="predicted"/>
<dbReference type="PANTHER" id="PTHR47964">
    <property type="entry name" value="ATP-DEPENDENT DNA HELICASE HOMOLOG RECG, CHLOROPLASTIC"/>
    <property type="match status" value="1"/>
</dbReference>
<reference evidence="10 11" key="1">
    <citation type="submission" date="2013-02" db="EMBL/GenBank/DDBJ databases">
        <title>The complete genome sequence of Corynebacterium vitaeruminis DSM 20294.</title>
        <authorList>
            <person name="Ruckert C."/>
            <person name="Albersmeier A."/>
            <person name="Kalinowski J."/>
        </authorList>
    </citation>
    <scope>NUCLEOTIDE SEQUENCE [LARGE SCALE GENOMIC DNA]</scope>
    <source>
        <strain evidence="11">ATCC 10234</strain>
    </source>
</reference>
<dbReference type="PATRIC" id="fig|1224164.3.peg.1271"/>
<dbReference type="AlphaFoldDB" id="W5Y183"/>
<evidence type="ECO:0000256" key="6">
    <source>
        <dbReference type="ARBA" id="ARBA00023125"/>
    </source>
</evidence>
<keyword evidence="3" id="KW-0378">Hydrolase</keyword>
<dbReference type="HOGENOM" id="CLU_005122_7_1_11"/>
<evidence type="ECO:0000256" key="1">
    <source>
        <dbReference type="ARBA" id="ARBA00022741"/>
    </source>
</evidence>
<keyword evidence="2" id="KW-0227">DNA damage</keyword>
<dbReference type="InterPro" id="IPR045562">
    <property type="entry name" value="RecG_dom3_C"/>
</dbReference>
<keyword evidence="1" id="KW-0547">Nucleotide-binding</keyword>
<dbReference type="InterPro" id="IPR014001">
    <property type="entry name" value="Helicase_ATP-bd"/>
</dbReference>
<dbReference type="GO" id="GO:0003678">
    <property type="term" value="F:DNA helicase activity"/>
    <property type="evidence" value="ECO:0007669"/>
    <property type="project" value="TreeGrafter"/>
</dbReference>
<protein>
    <submittedName>
        <fullName evidence="10">ATP-dependent DNA helicase</fullName>
    </submittedName>
</protein>
<dbReference type="SMART" id="SM00487">
    <property type="entry name" value="DEXDc"/>
    <property type="match status" value="1"/>
</dbReference>
<dbReference type="Gene3D" id="2.40.50.140">
    <property type="entry name" value="Nucleic acid-binding proteins"/>
    <property type="match status" value="1"/>
</dbReference>
<evidence type="ECO:0000256" key="4">
    <source>
        <dbReference type="ARBA" id="ARBA00022806"/>
    </source>
</evidence>
<dbReference type="Pfam" id="PF19833">
    <property type="entry name" value="RecG_dom3_C"/>
    <property type="match status" value="1"/>
</dbReference>
<dbReference type="Pfam" id="PF01336">
    <property type="entry name" value="tRNA_anti-codon"/>
    <property type="match status" value="1"/>
</dbReference>
<dbReference type="EMBL" id="CP004353">
    <property type="protein sequence ID" value="AHI22650.1"/>
    <property type="molecule type" value="Genomic_DNA"/>
</dbReference>
<evidence type="ECO:0000256" key="3">
    <source>
        <dbReference type="ARBA" id="ARBA00022801"/>
    </source>
</evidence>
<dbReference type="SUPFAM" id="SSF52540">
    <property type="entry name" value="P-loop containing nucleoside triphosphate hydrolases"/>
    <property type="match status" value="1"/>
</dbReference>
<dbReference type="PROSITE" id="PS51194">
    <property type="entry name" value="HELICASE_CTER"/>
    <property type="match status" value="1"/>
</dbReference>
<dbReference type="PROSITE" id="PS51192">
    <property type="entry name" value="HELICASE_ATP_BIND_1"/>
    <property type="match status" value="1"/>
</dbReference>
<accession>W5Y183</accession>
<dbReference type="InterPro" id="IPR012340">
    <property type="entry name" value="NA-bd_OB-fold"/>
</dbReference>
<keyword evidence="11" id="KW-1185">Reference proteome</keyword>
<dbReference type="InterPro" id="IPR027417">
    <property type="entry name" value="P-loop_NTPase"/>
</dbReference>
<dbReference type="Gene3D" id="3.40.50.300">
    <property type="entry name" value="P-loop containing nucleotide triphosphate hydrolases"/>
    <property type="match status" value="2"/>
</dbReference>
<dbReference type="GO" id="GO:0016787">
    <property type="term" value="F:hydrolase activity"/>
    <property type="evidence" value="ECO:0007669"/>
    <property type="project" value="UniProtKB-KW"/>
</dbReference>
<dbReference type="InterPro" id="IPR047112">
    <property type="entry name" value="RecG/Mfd"/>
</dbReference>
<evidence type="ECO:0000256" key="2">
    <source>
        <dbReference type="ARBA" id="ARBA00022763"/>
    </source>
</evidence>
<dbReference type="Proteomes" id="UP000019222">
    <property type="component" value="Chromosome"/>
</dbReference>
<dbReference type="KEGG" id="cvt:B843_06325"/>
<evidence type="ECO:0000259" key="8">
    <source>
        <dbReference type="PROSITE" id="PS51192"/>
    </source>
</evidence>
<organism evidence="10 11">
    <name type="scientific">Corynebacterium vitaeruminis DSM 20294</name>
    <dbReference type="NCBI Taxonomy" id="1224164"/>
    <lineage>
        <taxon>Bacteria</taxon>
        <taxon>Bacillati</taxon>
        <taxon>Actinomycetota</taxon>
        <taxon>Actinomycetes</taxon>
        <taxon>Mycobacteriales</taxon>
        <taxon>Corynebacteriaceae</taxon>
        <taxon>Corynebacterium</taxon>
    </lineage>
</organism>
<evidence type="ECO:0000256" key="5">
    <source>
        <dbReference type="ARBA" id="ARBA00022840"/>
    </source>
</evidence>
<keyword evidence="7" id="KW-0234">DNA repair</keyword>
<dbReference type="RefSeq" id="WP_025252679.1">
    <property type="nucleotide sequence ID" value="NZ_CP004353.1"/>
</dbReference>
<evidence type="ECO:0000259" key="9">
    <source>
        <dbReference type="PROSITE" id="PS51194"/>
    </source>
</evidence>
<dbReference type="Pfam" id="PF00270">
    <property type="entry name" value="DEAD"/>
    <property type="match status" value="1"/>
</dbReference>
<dbReference type="STRING" id="1224164.B843_06325"/>
<evidence type="ECO:0000256" key="7">
    <source>
        <dbReference type="ARBA" id="ARBA00023204"/>
    </source>
</evidence>
<dbReference type="GO" id="GO:0005524">
    <property type="term" value="F:ATP binding"/>
    <property type="evidence" value="ECO:0007669"/>
    <property type="project" value="UniProtKB-KW"/>
</dbReference>
<dbReference type="CDD" id="cd04488">
    <property type="entry name" value="RecG_wedge_OBF"/>
    <property type="match status" value="1"/>
</dbReference>
<dbReference type="InterPro" id="IPR004365">
    <property type="entry name" value="NA-bd_OB_tRNA"/>
</dbReference>
<dbReference type="eggNOG" id="COG1200">
    <property type="taxonomic scope" value="Bacteria"/>
</dbReference>
<evidence type="ECO:0000313" key="11">
    <source>
        <dbReference type="Proteomes" id="UP000019222"/>
    </source>
</evidence>
<name>W5Y183_9CORY</name>
<dbReference type="PANTHER" id="PTHR47964:SF1">
    <property type="entry name" value="ATP-DEPENDENT DNA HELICASE HOMOLOG RECG, CHLOROPLASTIC"/>
    <property type="match status" value="1"/>
</dbReference>
<sequence length="705" mass="77854">MLGWHDSTALKSVLPTKEAAAFKKHFGFTTVEQLLRQYPRVHTPHGVNLSAGLGVEGDIITVIGTIIATNERLDRRGNKMYTIVIEDQPHLISATFFRASWISKVLTQGTRAMFTGKLKFFRGVPQLQHPDYLILPRIGEKKRSTGALKGLTTYGDVAEVTELLSELDYIPIYPAKAAMPTWRIFGAIHEVLRTTEPYADPLGGYAPKDLPSFDEAIRGIHEPGPEGPGPAIDRLRYDEAMQIALVMAVRRADSAHRQAVALEPIPGGQRQRLLDGLRFPLTDGQRRVIAEISEELNKPRPMQRLLQGEVGSGKTIVSVISMLQAVDQRKQCALLAPTEVLATQHARSIQETLTHAGVDAKVVVLTGSLNTKQRKQALLDIVSGEADIIVGTHAIIQEGVDFFDLAFCVVDEQHRFGVEQRNHLRGKGRDGTTPHLLVMTATPIPRTIAMTAFGDLSMSVLTELPGGRRPIESFVVAEINRRWVERAFQRMREEIEAGRQVYVVCPRIQGEGGVEETFAYFREQVFPDLRVGMLHGKMPADAKEEVMLAFAAGELDLLVATTVIEVGIDVPNATIMMIRESERFGVSQLHQLRGRVGRGGNASICFFHTGLEAGEEAVKRVQAVAATTNGFDLAEIDLEQRQEGDVLGARQSGTTNLKLLSLVRDREVIERANRDAAYLVSRDPELAQKLIVDVDDDSQGFIEKS</sequence>
<gene>
    <name evidence="10" type="ORF">B843_06325</name>
</gene>
<keyword evidence="5" id="KW-0067">ATP-binding</keyword>
<feature type="domain" description="Helicase C-terminal" evidence="9">
    <location>
        <begin position="483"/>
        <end position="644"/>
    </location>
</feature>
<evidence type="ECO:0000313" key="10">
    <source>
        <dbReference type="EMBL" id="AHI22650.1"/>
    </source>
</evidence>
<dbReference type="GO" id="GO:0003677">
    <property type="term" value="F:DNA binding"/>
    <property type="evidence" value="ECO:0007669"/>
    <property type="project" value="UniProtKB-KW"/>
</dbReference>
<dbReference type="SUPFAM" id="SSF50249">
    <property type="entry name" value="Nucleic acid-binding proteins"/>
    <property type="match status" value="1"/>
</dbReference>
<dbReference type="SMART" id="SM00490">
    <property type="entry name" value="HELICc"/>
    <property type="match status" value="2"/>
</dbReference>
<dbReference type="CDD" id="cd17992">
    <property type="entry name" value="DEXHc_RecG"/>
    <property type="match status" value="1"/>
</dbReference>